<dbReference type="Gene3D" id="3.40.50.300">
    <property type="entry name" value="P-loop containing nucleotide triphosphate hydrolases"/>
    <property type="match status" value="1"/>
</dbReference>
<sequence length="1121" mass="126609">MRLLQLRGEDEFSLVDYHKNLPPYAILSHTWGADNEEVTFNDVTEDIGRAKNKEGYRKLIFCSKRAVLDGLRFFWIDTCCIDKSSSQELTEAINSMFQWYQNAERCYVYLSDVGYSGSGDTRAWEPAFKKSRWFTRGWTLQELIAPASVEFFSYEGQFLDTRHRLAQAIHDITGISVQALEGKALFNFSVDERMSWALKRETTREEDGAYCLLGIFNVYIPLIYGEGRENAFSRLEERIRKPPNGGPLPIDDKQRRRILDALRFEQIDARQMAIKSAHSKTCKWFLHKVEYQEWLNEKKRHEHHGFLWVKGKPGTGKSTLMKFALSNARDTMTDRIMISFFFNARGEDMEKSTIGLYRSLLLQLLERVPALQSVFDSLGTSAYSIGANFQWQAEALKTMLRQAILKLGELSVVSFIDALDECAEDQVRDMISFFEHISELTTASNTRFQICFSSRHYPHITIRKGIDLVLEGQEGHGQDITTYLESELMIGQSATAQQIRAELRRKAAGIFIWVVLVVGMLNKEYDSGRLFALRRTLQDIPSDLHELFRNILTRDSYNQKELILCIQWVLFALHPLTPEQLYFAILSGVEPGLQSHWDPAEVPKDAIERFILNSSKGLAEVTTFPVPRVQFIHESVKDFLLKKNYLATIWPAYSQNFEGQSHEQLKICCLQSVESHFLHSEKGLLTTYNPWGRDSSQTSEIDEIRLSFPFLDYAVMNILYHADLAERGGATQAQFLRNFPLAVWVRLSNLLVDQDRFTEQVTLLYVLAHHNASHLIKIHPSNLQYLALQEERCGTPLFAAISAGSEETVQAFIDVHTATCPPESWLHHQQCQFTCGARASRLFPGSFTITNRRSILSYLAELGESVIFALALQGPEVLLDERDADDGLTPLSHAAARGFGAIVRILLETGKVNADTQDHQGRTPLLHAVSNGHNEEIKMLLGLGKANVNLQDKMGRTPLILASGLGNKSAVEILLKTEKANVNLKDKYGRPALMHAIVGIGATIPIIKILLQAGGTEVDVPDDDGRTPLLFAAKNRRTEHVARLLLGTNMVDINRKDNLGRTALSYAAERGNVAMVRLLLEQKGIDSDSKDKRGRSPLAWAQVNGSYGVASILESRLSTVS</sequence>
<dbReference type="InterPro" id="IPR002110">
    <property type="entry name" value="Ankyrin_rpt"/>
</dbReference>
<feature type="repeat" description="ANK" evidence="2">
    <location>
        <begin position="1024"/>
        <end position="1046"/>
    </location>
</feature>
<feature type="domain" description="Heterokaryon incompatibility" evidence="3">
    <location>
        <begin position="24"/>
        <end position="113"/>
    </location>
</feature>
<evidence type="ECO:0000313" key="5">
    <source>
        <dbReference type="EMBL" id="KAJ4369186.1"/>
    </source>
</evidence>
<dbReference type="Pfam" id="PF06985">
    <property type="entry name" value="HET"/>
    <property type="match status" value="1"/>
</dbReference>
<protein>
    <recommendedName>
        <fullName evidence="7">Heterokaryon incompatibility domain-containing protein</fullName>
    </recommendedName>
</protein>
<feature type="repeat" description="ANK" evidence="2">
    <location>
        <begin position="1059"/>
        <end position="1092"/>
    </location>
</feature>
<dbReference type="PANTHER" id="PTHR10622:SF13">
    <property type="entry name" value="NACHT DOMAIN-CONTAINING PROTEIN"/>
    <property type="match status" value="1"/>
</dbReference>
<feature type="repeat" description="ANK" evidence="2">
    <location>
        <begin position="886"/>
        <end position="910"/>
    </location>
</feature>
<dbReference type="SUPFAM" id="SSF52540">
    <property type="entry name" value="P-loop containing nucleoside triphosphate hydrolases"/>
    <property type="match status" value="1"/>
</dbReference>
<dbReference type="Pfam" id="PF12796">
    <property type="entry name" value="Ank_2"/>
    <property type="match status" value="2"/>
</dbReference>
<keyword evidence="6" id="KW-1185">Reference proteome</keyword>
<dbReference type="Gene3D" id="1.25.40.20">
    <property type="entry name" value="Ankyrin repeat-containing domain"/>
    <property type="match status" value="1"/>
</dbReference>
<feature type="repeat" description="ANK" evidence="2">
    <location>
        <begin position="920"/>
        <end position="953"/>
    </location>
</feature>
<dbReference type="PROSITE" id="PS50088">
    <property type="entry name" value="ANK_REPEAT"/>
    <property type="match status" value="4"/>
</dbReference>
<evidence type="ECO:0000259" key="3">
    <source>
        <dbReference type="Pfam" id="PF06985"/>
    </source>
</evidence>
<dbReference type="InterPro" id="IPR036770">
    <property type="entry name" value="Ankyrin_rpt-contain_sf"/>
</dbReference>
<dbReference type="Pfam" id="PF24883">
    <property type="entry name" value="NPHP3_N"/>
    <property type="match status" value="1"/>
</dbReference>
<dbReference type="SMART" id="SM00248">
    <property type="entry name" value="ANK"/>
    <property type="match status" value="7"/>
</dbReference>
<keyword evidence="2" id="KW-0040">ANK repeat</keyword>
<evidence type="ECO:0000259" key="4">
    <source>
        <dbReference type="Pfam" id="PF24883"/>
    </source>
</evidence>
<gene>
    <name evidence="5" type="ORF">N0V83_006271</name>
</gene>
<reference evidence="5" key="1">
    <citation type="submission" date="2022-10" db="EMBL/GenBank/DDBJ databases">
        <title>Tapping the CABI collections for fungal endophytes: first genome assemblies for Collariella, Neodidymelliopsis, Ascochyta clinopodiicola, Didymella pomorum, Didymosphaeria variabile, Neocosmospora piperis and Neocucurbitaria cava.</title>
        <authorList>
            <person name="Hill R."/>
        </authorList>
    </citation>
    <scope>NUCLEOTIDE SEQUENCE</scope>
    <source>
        <strain evidence="5">IMI 356814</strain>
    </source>
</reference>
<dbReference type="InterPro" id="IPR027417">
    <property type="entry name" value="P-loop_NTPase"/>
</dbReference>
<proteinExistence type="predicted"/>
<organism evidence="5 6">
    <name type="scientific">Neocucurbitaria cava</name>
    <dbReference type="NCBI Taxonomy" id="798079"/>
    <lineage>
        <taxon>Eukaryota</taxon>
        <taxon>Fungi</taxon>
        <taxon>Dikarya</taxon>
        <taxon>Ascomycota</taxon>
        <taxon>Pezizomycotina</taxon>
        <taxon>Dothideomycetes</taxon>
        <taxon>Pleosporomycetidae</taxon>
        <taxon>Pleosporales</taxon>
        <taxon>Pleosporineae</taxon>
        <taxon>Cucurbitariaceae</taxon>
        <taxon>Neocucurbitaria</taxon>
    </lineage>
</organism>
<dbReference type="SUPFAM" id="SSF48403">
    <property type="entry name" value="Ankyrin repeat"/>
    <property type="match status" value="1"/>
</dbReference>
<dbReference type="OrthoDB" id="194358at2759"/>
<evidence type="ECO:0000256" key="1">
    <source>
        <dbReference type="ARBA" id="ARBA00022737"/>
    </source>
</evidence>
<dbReference type="PROSITE" id="PS50297">
    <property type="entry name" value="ANK_REP_REGION"/>
    <property type="match status" value="4"/>
</dbReference>
<feature type="domain" description="Nephrocystin 3-like N-terminal" evidence="4">
    <location>
        <begin position="281"/>
        <end position="455"/>
    </location>
</feature>
<dbReference type="Proteomes" id="UP001140560">
    <property type="component" value="Unassembled WGS sequence"/>
</dbReference>
<name>A0A9W8Y8I4_9PLEO</name>
<evidence type="ECO:0000256" key="2">
    <source>
        <dbReference type="PROSITE-ProRule" id="PRU00023"/>
    </source>
</evidence>
<dbReference type="AlphaFoldDB" id="A0A9W8Y8I4"/>
<comment type="caution">
    <text evidence="5">The sequence shown here is derived from an EMBL/GenBank/DDBJ whole genome shotgun (WGS) entry which is preliminary data.</text>
</comment>
<dbReference type="InterPro" id="IPR056884">
    <property type="entry name" value="NPHP3-like_N"/>
</dbReference>
<dbReference type="EMBL" id="JAPEUY010000010">
    <property type="protein sequence ID" value="KAJ4369186.1"/>
    <property type="molecule type" value="Genomic_DNA"/>
</dbReference>
<evidence type="ECO:0000313" key="6">
    <source>
        <dbReference type="Proteomes" id="UP001140560"/>
    </source>
</evidence>
<accession>A0A9W8Y8I4</accession>
<dbReference type="PANTHER" id="PTHR10622">
    <property type="entry name" value="HET DOMAIN-CONTAINING PROTEIN"/>
    <property type="match status" value="1"/>
</dbReference>
<keyword evidence="1" id="KW-0677">Repeat</keyword>
<evidence type="ECO:0008006" key="7">
    <source>
        <dbReference type="Google" id="ProtNLM"/>
    </source>
</evidence>
<dbReference type="InterPro" id="IPR010730">
    <property type="entry name" value="HET"/>
</dbReference>
<dbReference type="Pfam" id="PF00023">
    <property type="entry name" value="Ank"/>
    <property type="match status" value="1"/>
</dbReference>